<gene>
    <name evidence="2" type="ORF">SAMN02745157_3573</name>
</gene>
<dbReference type="SUPFAM" id="SSF54593">
    <property type="entry name" value="Glyoxalase/Bleomycin resistance protein/Dihydroxybiphenyl dioxygenase"/>
    <property type="match status" value="1"/>
</dbReference>
<dbReference type="Gene3D" id="3.10.180.10">
    <property type="entry name" value="2,3-Dihydroxybiphenyl 1,2-Dioxygenase, domain 1"/>
    <property type="match status" value="1"/>
</dbReference>
<evidence type="ECO:0000313" key="2">
    <source>
        <dbReference type="EMBL" id="SHG09117.1"/>
    </source>
</evidence>
<keyword evidence="3" id="KW-1185">Reference proteome</keyword>
<keyword evidence="2" id="KW-0223">Dioxygenase</keyword>
<proteinExistence type="predicted"/>
<dbReference type="GO" id="GO:0051213">
    <property type="term" value="F:dioxygenase activity"/>
    <property type="evidence" value="ECO:0007669"/>
    <property type="project" value="UniProtKB-KW"/>
</dbReference>
<dbReference type="Proteomes" id="UP000184485">
    <property type="component" value="Unassembled WGS sequence"/>
</dbReference>
<dbReference type="STRING" id="1122133.SAMN02745157_3573"/>
<reference evidence="2 3" key="1">
    <citation type="submission" date="2016-11" db="EMBL/GenBank/DDBJ databases">
        <authorList>
            <person name="Jaros S."/>
            <person name="Januszkiewicz K."/>
            <person name="Wedrychowicz H."/>
        </authorList>
    </citation>
    <scope>NUCLEOTIDE SEQUENCE [LARGE SCALE GENOMIC DNA]</scope>
    <source>
        <strain evidence="2 3">DSM 19436</strain>
    </source>
</reference>
<name>A0A1M5GZL3_9HYPH</name>
<evidence type="ECO:0000313" key="3">
    <source>
        <dbReference type="Proteomes" id="UP000184485"/>
    </source>
</evidence>
<dbReference type="InterPro" id="IPR037523">
    <property type="entry name" value="VOC_core"/>
</dbReference>
<dbReference type="InterPro" id="IPR004360">
    <property type="entry name" value="Glyas_Fos-R_dOase_dom"/>
</dbReference>
<feature type="domain" description="VOC" evidence="1">
    <location>
        <begin position="9"/>
        <end position="138"/>
    </location>
</feature>
<sequence length="146" mass="16725">MAERPPQTGWAPMVPELLVEDFEQSLVFWRDALGFRVAYARPEQHFAYPERPEGAQVMLCQRAGNWETGPLERPFGRGVMFQVYVADLASIEARLADQGTPLHHGPREVWRRTGDRESGQREIFVLDPDGYLIMMAQRIGERPLSD</sequence>
<dbReference type="RefSeq" id="WP_073055327.1">
    <property type="nucleotide sequence ID" value="NZ_FQUP01000003.1"/>
</dbReference>
<dbReference type="EMBL" id="FQUP01000003">
    <property type="protein sequence ID" value="SHG09117.1"/>
    <property type="molecule type" value="Genomic_DNA"/>
</dbReference>
<dbReference type="Pfam" id="PF00903">
    <property type="entry name" value="Glyoxalase"/>
    <property type="match status" value="1"/>
</dbReference>
<dbReference type="InterPro" id="IPR029068">
    <property type="entry name" value="Glyas_Bleomycin-R_OHBP_Dase"/>
</dbReference>
<evidence type="ECO:0000259" key="1">
    <source>
        <dbReference type="PROSITE" id="PS51819"/>
    </source>
</evidence>
<dbReference type="AlphaFoldDB" id="A0A1M5GZL3"/>
<accession>A0A1M5GZL3</accession>
<protein>
    <submittedName>
        <fullName evidence="2">Catechol 2,3-dioxygenase</fullName>
    </submittedName>
</protein>
<dbReference type="PROSITE" id="PS51819">
    <property type="entry name" value="VOC"/>
    <property type="match status" value="1"/>
</dbReference>
<organism evidence="2 3">
    <name type="scientific">Kaistia soli DSM 19436</name>
    <dbReference type="NCBI Taxonomy" id="1122133"/>
    <lineage>
        <taxon>Bacteria</taxon>
        <taxon>Pseudomonadati</taxon>
        <taxon>Pseudomonadota</taxon>
        <taxon>Alphaproteobacteria</taxon>
        <taxon>Hyphomicrobiales</taxon>
        <taxon>Kaistiaceae</taxon>
        <taxon>Kaistia</taxon>
    </lineage>
</organism>
<keyword evidence="2" id="KW-0560">Oxidoreductase</keyword>